<evidence type="ECO:0000256" key="5">
    <source>
        <dbReference type="ARBA" id="ARBA00022692"/>
    </source>
</evidence>
<organism evidence="11 12">
    <name type="scientific">Klenkia brasiliensis</name>
    <dbReference type="NCBI Taxonomy" id="333142"/>
    <lineage>
        <taxon>Bacteria</taxon>
        <taxon>Bacillati</taxon>
        <taxon>Actinomycetota</taxon>
        <taxon>Actinomycetes</taxon>
        <taxon>Geodermatophilales</taxon>
        <taxon>Geodermatophilaceae</taxon>
        <taxon>Klenkia</taxon>
    </lineage>
</organism>
<dbReference type="EMBL" id="FNCF01000003">
    <property type="protein sequence ID" value="SDG22140.1"/>
    <property type="molecule type" value="Genomic_DNA"/>
</dbReference>
<sequence length="269" mass="26244">MATAARTPRTTPAAPAPAPAQPPLPIRALAEFLGTALLVIGGVGTAVAAPETGTVGIALAFGLSLLVLAYTIGPVSGAHVNPAVTLGALIAKRIEPAAAGAYVVAQLLGGLAGAGVVYAFRSANPTFDLATDGLGANGWGEASTGGYGIGAAITVELVFTALLVMVVLAATARSSNAAVAGIPIGLVLVVAHLVAIPVDGTSVNPARSLGPALISSGTALSQVWLFIVVPLVGAVIGALLHRVLWSADAGHSVTAAVATPDPTTKAGAR</sequence>
<feature type="transmembrane region" description="Helical" evidence="10">
    <location>
        <begin position="99"/>
        <end position="120"/>
    </location>
</feature>
<feature type="transmembrane region" description="Helical" evidence="10">
    <location>
        <begin position="218"/>
        <end position="240"/>
    </location>
</feature>
<dbReference type="Pfam" id="PF00230">
    <property type="entry name" value="MIP"/>
    <property type="match status" value="1"/>
</dbReference>
<feature type="compositionally biased region" description="Low complexity" evidence="9">
    <location>
        <begin position="1"/>
        <end position="13"/>
    </location>
</feature>
<proteinExistence type="inferred from homology"/>
<evidence type="ECO:0000313" key="11">
    <source>
        <dbReference type="EMBL" id="SDG22140.1"/>
    </source>
</evidence>
<dbReference type="Gene3D" id="1.20.1080.10">
    <property type="entry name" value="Glycerol uptake facilitator protein"/>
    <property type="match status" value="1"/>
</dbReference>
<evidence type="ECO:0000256" key="10">
    <source>
        <dbReference type="SAM" id="Phobius"/>
    </source>
</evidence>
<keyword evidence="4" id="KW-1003">Cell membrane</keyword>
<dbReference type="InterPro" id="IPR022357">
    <property type="entry name" value="MIP_CS"/>
</dbReference>
<evidence type="ECO:0000256" key="9">
    <source>
        <dbReference type="SAM" id="MobiDB-lite"/>
    </source>
</evidence>
<evidence type="ECO:0000256" key="4">
    <source>
        <dbReference type="ARBA" id="ARBA00022475"/>
    </source>
</evidence>
<accession>A0A1G7SIS9</accession>
<feature type="transmembrane region" description="Helical" evidence="10">
    <location>
        <begin position="147"/>
        <end position="170"/>
    </location>
</feature>
<evidence type="ECO:0000256" key="1">
    <source>
        <dbReference type="ARBA" id="ARBA00004651"/>
    </source>
</evidence>
<evidence type="ECO:0000256" key="7">
    <source>
        <dbReference type="ARBA" id="ARBA00023136"/>
    </source>
</evidence>
<dbReference type="Proteomes" id="UP000198863">
    <property type="component" value="Unassembled WGS sequence"/>
</dbReference>
<dbReference type="PANTHER" id="PTHR19139:SF199">
    <property type="entry name" value="MIP17260P"/>
    <property type="match status" value="1"/>
</dbReference>
<evidence type="ECO:0000256" key="8">
    <source>
        <dbReference type="RuleBase" id="RU000477"/>
    </source>
</evidence>
<protein>
    <submittedName>
        <fullName evidence="11">Aquaporin Z</fullName>
    </submittedName>
</protein>
<dbReference type="GO" id="GO:0015250">
    <property type="term" value="F:water channel activity"/>
    <property type="evidence" value="ECO:0007669"/>
    <property type="project" value="TreeGrafter"/>
</dbReference>
<dbReference type="GO" id="GO:0005886">
    <property type="term" value="C:plasma membrane"/>
    <property type="evidence" value="ECO:0007669"/>
    <property type="project" value="UniProtKB-SubCell"/>
</dbReference>
<feature type="transmembrane region" description="Helical" evidence="10">
    <location>
        <begin position="177"/>
        <end position="198"/>
    </location>
</feature>
<dbReference type="PRINTS" id="PR00783">
    <property type="entry name" value="MINTRINSICP"/>
</dbReference>
<dbReference type="InterPro" id="IPR034294">
    <property type="entry name" value="Aquaporin_transptr"/>
</dbReference>
<dbReference type="OrthoDB" id="9807293at2"/>
<dbReference type="RefSeq" id="WP_091062088.1">
    <property type="nucleotide sequence ID" value="NZ_FNCF01000003.1"/>
</dbReference>
<dbReference type="InterPro" id="IPR000425">
    <property type="entry name" value="MIP"/>
</dbReference>
<feature type="transmembrane region" description="Helical" evidence="10">
    <location>
        <begin position="28"/>
        <end position="49"/>
    </location>
</feature>
<keyword evidence="7 10" id="KW-0472">Membrane</keyword>
<keyword evidence="6 10" id="KW-1133">Transmembrane helix</keyword>
<evidence type="ECO:0000256" key="2">
    <source>
        <dbReference type="ARBA" id="ARBA00006175"/>
    </source>
</evidence>
<dbReference type="InterPro" id="IPR023271">
    <property type="entry name" value="Aquaporin-like"/>
</dbReference>
<comment type="similarity">
    <text evidence="2 8">Belongs to the MIP/aquaporin (TC 1.A.8) family.</text>
</comment>
<evidence type="ECO:0000313" key="12">
    <source>
        <dbReference type="Proteomes" id="UP000198863"/>
    </source>
</evidence>
<evidence type="ECO:0000256" key="6">
    <source>
        <dbReference type="ARBA" id="ARBA00022989"/>
    </source>
</evidence>
<feature type="region of interest" description="Disordered" evidence="9">
    <location>
        <begin position="1"/>
        <end position="20"/>
    </location>
</feature>
<feature type="transmembrane region" description="Helical" evidence="10">
    <location>
        <begin position="55"/>
        <end position="78"/>
    </location>
</feature>
<keyword evidence="3 8" id="KW-0813">Transport</keyword>
<dbReference type="PROSITE" id="PS00221">
    <property type="entry name" value="MIP"/>
    <property type="match status" value="1"/>
</dbReference>
<dbReference type="AlphaFoldDB" id="A0A1G7SIS9"/>
<name>A0A1G7SIS9_9ACTN</name>
<evidence type="ECO:0000256" key="3">
    <source>
        <dbReference type="ARBA" id="ARBA00022448"/>
    </source>
</evidence>
<gene>
    <name evidence="11" type="ORF">SAMN05660324_2017</name>
</gene>
<comment type="subcellular location">
    <subcellularLocation>
        <location evidence="1">Cell membrane</location>
        <topology evidence="1">Multi-pass membrane protein</topology>
    </subcellularLocation>
</comment>
<reference evidence="12" key="1">
    <citation type="submission" date="2016-10" db="EMBL/GenBank/DDBJ databases">
        <authorList>
            <person name="Varghese N."/>
            <person name="Submissions S."/>
        </authorList>
    </citation>
    <scope>NUCLEOTIDE SEQUENCE [LARGE SCALE GENOMIC DNA]</scope>
    <source>
        <strain evidence="12">DSM 44526</strain>
    </source>
</reference>
<keyword evidence="12" id="KW-1185">Reference proteome</keyword>
<dbReference type="PANTHER" id="PTHR19139">
    <property type="entry name" value="AQUAPORIN TRANSPORTER"/>
    <property type="match status" value="1"/>
</dbReference>
<dbReference type="SUPFAM" id="SSF81338">
    <property type="entry name" value="Aquaporin-like"/>
    <property type="match status" value="1"/>
</dbReference>
<keyword evidence="5 8" id="KW-0812">Transmembrane</keyword>